<evidence type="ECO:0000313" key="2">
    <source>
        <dbReference type="EMBL" id="KAI0485921.1"/>
    </source>
</evidence>
<dbReference type="Proteomes" id="UP000829196">
    <property type="component" value="Unassembled WGS sequence"/>
</dbReference>
<proteinExistence type="predicted"/>
<sequence>MTRPSARRTKGHDEPPCTSEPWQHIHGWETRHGAIKCLTPRRTCPQPIGLRRNLRSKTRWFAGFCNSHHISHFAALFIDARAEISIAESRVNKYGVRQHPIPQNPFMGLCFKIPLALRCADLRVHPSFITSPTQRGDEAMTRVDFIAALQAPLIFTGSQNRSLCFSLDNDPSAGSPTETLLRLLLPLNDKVQWTSRRVTSSEPPASQRSEHFTGPFNR</sequence>
<evidence type="ECO:0000313" key="5">
    <source>
        <dbReference type="EMBL" id="KAI0486571.1"/>
    </source>
</evidence>
<dbReference type="PANTHER" id="PTHR47188">
    <property type="entry name" value="PROTEIN TAR1"/>
    <property type="match status" value="1"/>
</dbReference>
<evidence type="ECO:0000313" key="7">
    <source>
        <dbReference type="Proteomes" id="UP000829196"/>
    </source>
</evidence>
<evidence type="ECO:0000313" key="3">
    <source>
        <dbReference type="EMBL" id="KAI0485939.1"/>
    </source>
</evidence>
<evidence type="ECO:0000313" key="6">
    <source>
        <dbReference type="EMBL" id="KAI0497155.1"/>
    </source>
</evidence>
<evidence type="ECO:0000313" key="4">
    <source>
        <dbReference type="EMBL" id="KAI0485961.1"/>
    </source>
</evidence>
<name>A0A8T3A120_DENNO</name>
<feature type="region of interest" description="Disordered" evidence="1">
    <location>
        <begin position="1"/>
        <end position="21"/>
    </location>
</feature>
<dbReference type="EMBL" id="JAGYWB010000048">
    <property type="protein sequence ID" value="KAI0485921.1"/>
    <property type="molecule type" value="Genomic_DNA"/>
</dbReference>
<dbReference type="OrthoDB" id="784806at2759"/>
<organism evidence="2 7">
    <name type="scientific">Dendrobium nobile</name>
    <name type="common">Orchid</name>
    <dbReference type="NCBI Taxonomy" id="94219"/>
    <lineage>
        <taxon>Eukaryota</taxon>
        <taxon>Viridiplantae</taxon>
        <taxon>Streptophyta</taxon>
        <taxon>Embryophyta</taxon>
        <taxon>Tracheophyta</taxon>
        <taxon>Spermatophyta</taxon>
        <taxon>Magnoliopsida</taxon>
        <taxon>Liliopsida</taxon>
        <taxon>Asparagales</taxon>
        <taxon>Orchidaceae</taxon>
        <taxon>Epidendroideae</taxon>
        <taxon>Malaxideae</taxon>
        <taxon>Dendrobiinae</taxon>
        <taxon>Dendrobium</taxon>
    </lineage>
</organism>
<feature type="compositionally biased region" description="Basic residues" evidence="1">
    <location>
        <begin position="1"/>
        <end position="10"/>
    </location>
</feature>
<dbReference type="AlphaFoldDB" id="A0A8T3A120"/>
<reference evidence="2" key="1">
    <citation type="journal article" date="2022" name="Front. Genet.">
        <title>Chromosome-Scale Assembly of the Dendrobium nobile Genome Provides Insights Into the Molecular Mechanism of the Biosynthesis of the Medicinal Active Ingredient of Dendrobium.</title>
        <authorList>
            <person name="Xu Q."/>
            <person name="Niu S.-C."/>
            <person name="Li K.-L."/>
            <person name="Zheng P.-J."/>
            <person name="Zhang X.-J."/>
            <person name="Jia Y."/>
            <person name="Liu Y."/>
            <person name="Niu Y.-X."/>
            <person name="Yu L.-H."/>
            <person name="Chen D.-F."/>
            <person name="Zhang G.-Q."/>
        </authorList>
    </citation>
    <scope>NUCLEOTIDE SEQUENCE</scope>
    <source>
        <tissue evidence="2">Leaf</tissue>
    </source>
</reference>
<dbReference type="EMBL" id="JAGYWB010000015">
    <property type="protein sequence ID" value="KAI0497155.1"/>
    <property type="molecule type" value="Genomic_DNA"/>
</dbReference>
<dbReference type="EMBL" id="JAGYWB010000046">
    <property type="protein sequence ID" value="KAI0485939.1"/>
    <property type="molecule type" value="Genomic_DNA"/>
</dbReference>
<dbReference type="GO" id="GO:0043457">
    <property type="term" value="P:regulation of cellular respiration"/>
    <property type="evidence" value="ECO:0007669"/>
    <property type="project" value="InterPro"/>
</dbReference>
<comment type="caution">
    <text evidence="2">The sequence shown here is derived from an EMBL/GenBank/DDBJ whole genome shotgun (WGS) entry which is preliminary data.</text>
</comment>
<dbReference type="EMBL" id="JAGYWB010000032">
    <property type="protein sequence ID" value="KAI0486571.1"/>
    <property type="molecule type" value="Genomic_DNA"/>
</dbReference>
<dbReference type="EMBL" id="JAGYWB010000045">
    <property type="protein sequence ID" value="KAI0485961.1"/>
    <property type="molecule type" value="Genomic_DNA"/>
</dbReference>
<protein>
    <submittedName>
        <fullName evidence="2">Uncharacterized protein</fullName>
    </submittedName>
</protein>
<keyword evidence="7" id="KW-1185">Reference proteome</keyword>
<dbReference type="PANTHER" id="PTHR47188:SF1">
    <property type="entry name" value="PROTEIN TAR1"/>
    <property type="match status" value="1"/>
</dbReference>
<feature type="compositionally biased region" description="Polar residues" evidence="1">
    <location>
        <begin position="195"/>
        <end position="207"/>
    </location>
</feature>
<gene>
    <name evidence="6" type="ORF">KFK09_020377</name>
    <name evidence="5" type="ORF">KFK09_029355</name>
    <name evidence="4" type="ORF">KFK09_029396</name>
    <name evidence="3" type="ORF">KFK09_029409</name>
    <name evidence="2" type="ORF">KFK09_029423</name>
</gene>
<feature type="region of interest" description="Disordered" evidence="1">
    <location>
        <begin position="195"/>
        <end position="218"/>
    </location>
</feature>
<dbReference type="InterPro" id="IPR044792">
    <property type="entry name" value="TAR1"/>
</dbReference>
<evidence type="ECO:0000256" key="1">
    <source>
        <dbReference type="SAM" id="MobiDB-lite"/>
    </source>
</evidence>
<accession>A0A8T3A120</accession>